<accession>A0A1H2RVI7</accession>
<evidence type="ECO:0000313" key="2">
    <source>
        <dbReference type="EMBL" id="SDW23492.1"/>
    </source>
</evidence>
<dbReference type="Pfam" id="PF04073">
    <property type="entry name" value="tRNA_edit"/>
    <property type="match status" value="1"/>
</dbReference>
<evidence type="ECO:0000313" key="3">
    <source>
        <dbReference type="Proteomes" id="UP000198500"/>
    </source>
</evidence>
<organism evidence="2 3">
    <name type="scientific">Aidingimonas halophila</name>
    <dbReference type="NCBI Taxonomy" id="574349"/>
    <lineage>
        <taxon>Bacteria</taxon>
        <taxon>Pseudomonadati</taxon>
        <taxon>Pseudomonadota</taxon>
        <taxon>Gammaproteobacteria</taxon>
        <taxon>Oceanospirillales</taxon>
        <taxon>Halomonadaceae</taxon>
        <taxon>Aidingimonas</taxon>
    </lineage>
</organism>
<feature type="domain" description="YbaK/aminoacyl-tRNA synthetase-associated" evidence="1">
    <location>
        <begin position="22"/>
        <end position="143"/>
    </location>
</feature>
<name>A0A1H2RVI7_9GAMM</name>
<dbReference type="GO" id="GO:0002161">
    <property type="term" value="F:aminoacyl-tRNA deacylase activity"/>
    <property type="evidence" value="ECO:0007669"/>
    <property type="project" value="InterPro"/>
</dbReference>
<dbReference type="InterPro" id="IPR007214">
    <property type="entry name" value="YbaK/aa-tRNA-synth-assoc-dom"/>
</dbReference>
<sequence>MPMERVKQYLDEQGVKYVVLQHSPAYTAQEVAASVHVPGRHFAKCVMVKIDGQLALAVLPAPDQVDLERLARSVGAQSMELASEEEFKNRFPECELGAMPPFGNLFDMEVFVSPHLSAAEHIAFNAGSHTDVMQLSYTDFQRLVNPAEVAM</sequence>
<dbReference type="Proteomes" id="UP000198500">
    <property type="component" value="Unassembled WGS sequence"/>
</dbReference>
<dbReference type="InterPro" id="IPR036754">
    <property type="entry name" value="YbaK/aa-tRNA-synt-asso_dom_sf"/>
</dbReference>
<dbReference type="CDD" id="cd04332">
    <property type="entry name" value="YbaK_like"/>
    <property type="match status" value="1"/>
</dbReference>
<dbReference type="Gene3D" id="3.90.960.10">
    <property type="entry name" value="YbaK/aminoacyl-tRNA synthetase-associated domain"/>
    <property type="match status" value="1"/>
</dbReference>
<keyword evidence="3" id="KW-1185">Reference proteome</keyword>
<dbReference type="AlphaFoldDB" id="A0A1H2RVI7"/>
<dbReference type="EMBL" id="FNNI01000001">
    <property type="protein sequence ID" value="SDW23492.1"/>
    <property type="molecule type" value="Genomic_DNA"/>
</dbReference>
<dbReference type="STRING" id="574349.SAMN05443545_101415"/>
<dbReference type="SUPFAM" id="SSF55826">
    <property type="entry name" value="YbaK/ProRS associated domain"/>
    <property type="match status" value="1"/>
</dbReference>
<proteinExistence type="predicted"/>
<evidence type="ECO:0000259" key="1">
    <source>
        <dbReference type="Pfam" id="PF04073"/>
    </source>
</evidence>
<dbReference type="RefSeq" id="WP_092567821.1">
    <property type="nucleotide sequence ID" value="NZ_BMXH01000001.1"/>
</dbReference>
<gene>
    <name evidence="2" type="ORF">SAMN05443545_101415</name>
</gene>
<dbReference type="OrthoDB" id="9786549at2"/>
<reference evidence="2 3" key="1">
    <citation type="submission" date="2016-10" db="EMBL/GenBank/DDBJ databases">
        <authorList>
            <person name="de Groot N.N."/>
        </authorList>
    </citation>
    <scope>NUCLEOTIDE SEQUENCE [LARGE SCALE GENOMIC DNA]</scope>
    <source>
        <strain evidence="2 3">DSM 19219</strain>
    </source>
</reference>
<protein>
    <submittedName>
        <fullName evidence="2">Ala-tRNA(Pro) deacylase</fullName>
    </submittedName>
</protein>